<comment type="caution">
    <text evidence="3">The sequence shown here is derived from an EMBL/GenBank/DDBJ whole genome shotgun (WGS) entry which is preliminary data.</text>
</comment>
<organism evidence="3 4">
    <name type="scientific">Cereibacter changlensis</name>
    <dbReference type="NCBI Taxonomy" id="402884"/>
    <lineage>
        <taxon>Bacteria</taxon>
        <taxon>Pseudomonadati</taxon>
        <taxon>Pseudomonadota</taxon>
        <taxon>Alphaproteobacteria</taxon>
        <taxon>Rhodobacterales</taxon>
        <taxon>Paracoccaceae</taxon>
        <taxon>Cereibacter</taxon>
    </lineage>
</organism>
<sequence>MLTEWTWGLEPLVIAVLAACAGIVGMALLHSGGKARRNAIFTEQEGETVFLFDGETLVDATPGARALLSLSPAGGEAWARLVAYAAPRFPGFEQQIAGLTLQGRAVMSTGEAEGEPLTLQAELCGGLLRLTLSDAGGADPPRFDHLAQRAMAEELTQLRDTVAHAPLLIWREQADGAVVWANAAYLLQSAHHLAPGQDLGWPLPRLFERTATGQGAARQRQRLDRPDAGRWFDLVSLPEGAGRLLYALPADAAVQAEDSLRDFMQTLTKTFAHLPIGLAIFDQQRQLALLNPALLDLTGLPPDFLSLRPRLFAFLDAMRDNQMIPEPRDYRSWRKQMLALEKQASAGLYQETWSLASGQTYRVIGRPHPNGALALMFEDISNEMSRTRRYRADLELGQAVIDALDEAIAVFSASGQLVMSNAAYAALWGHDPGARLGSKGIAQICAHWRSLSAAAPLWAEVEQFIGALGRRAAWSGEARLTDGRLIACRFAPLTGGATLAAFRLVAPDGPALNLASRRLTA</sequence>
<dbReference type="SUPFAM" id="SSF55785">
    <property type="entry name" value="PYP-like sensor domain (PAS domain)"/>
    <property type="match status" value="2"/>
</dbReference>
<feature type="domain" description="PAS" evidence="2">
    <location>
        <begin position="395"/>
        <end position="462"/>
    </location>
</feature>
<reference evidence="3 4" key="1">
    <citation type="submission" date="2018-06" db="EMBL/GenBank/DDBJ databases">
        <title>Genomic Encyclopedia of Archaeal and Bacterial Type Strains, Phase II (KMG-II): from individual species to whole genera.</title>
        <authorList>
            <person name="Goeker M."/>
        </authorList>
    </citation>
    <scope>NUCLEOTIDE SEQUENCE [LARGE SCALE GENOMIC DNA]</scope>
    <source>
        <strain evidence="3 4">DSM 18774</strain>
    </source>
</reference>
<accession>A0A2W7RUT9</accession>
<dbReference type="SMART" id="SM00091">
    <property type="entry name" value="PAS"/>
    <property type="match status" value="3"/>
</dbReference>
<feature type="domain" description="PAS" evidence="2">
    <location>
        <begin position="156"/>
        <end position="224"/>
    </location>
</feature>
<dbReference type="EMBL" id="QKZS01000001">
    <property type="protein sequence ID" value="PZX58967.1"/>
    <property type="molecule type" value="Genomic_DNA"/>
</dbReference>
<dbReference type="InterPro" id="IPR035965">
    <property type="entry name" value="PAS-like_dom_sf"/>
</dbReference>
<evidence type="ECO:0000313" key="3">
    <source>
        <dbReference type="EMBL" id="PZX58967.1"/>
    </source>
</evidence>
<feature type="domain" description="PAS" evidence="2">
    <location>
        <begin position="265"/>
        <end position="332"/>
    </location>
</feature>
<keyword evidence="1" id="KW-0472">Membrane</keyword>
<evidence type="ECO:0000313" key="4">
    <source>
        <dbReference type="Proteomes" id="UP000249538"/>
    </source>
</evidence>
<name>A0A2W7RUT9_9RHOB</name>
<dbReference type="Pfam" id="PF12860">
    <property type="entry name" value="PAS_7"/>
    <property type="match status" value="2"/>
</dbReference>
<feature type="transmembrane region" description="Helical" evidence="1">
    <location>
        <begin position="12"/>
        <end position="29"/>
    </location>
</feature>
<protein>
    <submittedName>
        <fullName evidence="3">PAS domain-containing protein</fullName>
    </submittedName>
</protein>
<dbReference type="RefSeq" id="WP_245941237.1">
    <property type="nucleotide sequence ID" value="NZ_QKZS01000001.1"/>
</dbReference>
<keyword evidence="1" id="KW-0812">Transmembrane</keyword>
<evidence type="ECO:0000259" key="2">
    <source>
        <dbReference type="SMART" id="SM00091"/>
    </source>
</evidence>
<gene>
    <name evidence="3" type="ORF">LX76_00472</name>
</gene>
<dbReference type="InterPro" id="IPR000014">
    <property type="entry name" value="PAS"/>
</dbReference>
<proteinExistence type="predicted"/>
<dbReference type="AlphaFoldDB" id="A0A2W7RUT9"/>
<dbReference type="Proteomes" id="UP000249538">
    <property type="component" value="Unassembled WGS sequence"/>
</dbReference>
<keyword evidence="1" id="KW-1133">Transmembrane helix</keyword>
<evidence type="ECO:0000256" key="1">
    <source>
        <dbReference type="SAM" id="Phobius"/>
    </source>
</evidence>